<evidence type="ECO:0000256" key="3">
    <source>
        <dbReference type="ARBA" id="ARBA00023015"/>
    </source>
</evidence>
<keyword evidence="4" id="KW-0238">DNA-binding</keyword>
<dbReference type="InterPro" id="IPR016177">
    <property type="entry name" value="DNA-bd_dom_sf"/>
</dbReference>
<dbReference type="Pfam" id="PF00847">
    <property type="entry name" value="AP2"/>
    <property type="match status" value="1"/>
</dbReference>
<keyword evidence="6" id="KW-0539">Nucleus</keyword>
<evidence type="ECO:0000313" key="9">
    <source>
        <dbReference type="EMBL" id="KAK9055723.1"/>
    </source>
</evidence>
<feature type="compositionally biased region" description="Polar residues" evidence="7">
    <location>
        <begin position="57"/>
        <end position="69"/>
    </location>
</feature>
<dbReference type="EMBL" id="JBCNJP010000025">
    <property type="protein sequence ID" value="KAK9055723.1"/>
    <property type="molecule type" value="Genomic_DNA"/>
</dbReference>
<protein>
    <recommendedName>
        <fullName evidence="8">AP2/ERF domain-containing protein</fullName>
    </recommendedName>
</protein>
<feature type="region of interest" description="Disordered" evidence="7">
    <location>
        <begin position="1"/>
        <end position="31"/>
    </location>
</feature>
<dbReference type="GO" id="GO:0005634">
    <property type="term" value="C:nucleus"/>
    <property type="evidence" value="ECO:0007669"/>
    <property type="project" value="UniProtKB-SubCell"/>
</dbReference>
<dbReference type="InterPro" id="IPR001471">
    <property type="entry name" value="AP2/ERF_dom"/>
</dbReference>
<comment type="caution">
    <text evidence="9">The sequence shown here is derived from an EMBL/GenBank/DDBJ whole genome shotgun (WGS) entry which is preliminary data.</text>
</comment>
<keyword evidence="5" id="KW-0804">Transcription</keyword>
<dbReference type="GO" id="GO:0003677">
    <property type="term" value="F:DNA binding"/>
    <property type="evidence" value="ECO:0007669"/>
    <property type="project" value="UniProtKB-KW"/>
</dbReference>
<gene>
    <name evidence="9" type="ORF">SSX86_026808</name>
</gene>
<dbReference type="GO" id="GO:0003700">
    <property type="term" value="F:DNA-binding transcription factor activity"/>
    <property type="evidence" value="ECO:0007669"/>
    <property type="project" value="InterPro"/>
</dbReference>
<dbReference type="SUPFAM" id="SSF54171">
    <property type="entry name" value="DNA-binding domain"/>
    <property type="match status" value="1"/>
</dbReference>
<dbReference type="PROSITE" id="PS51032">
    <property type="entry name" value="AP2_ERF"/>
    <property type="match status" value="1"/>
</dbReference>
<evidence type="ECO:0000313" key="10">
    <source>
        <dbReference type="Proteomes" id="UP001408789"/>
    </source>
</evidence>
<keyword evidence="10" id="KW-1185">Reference proteome</keyword>
<dbReference type="AlphaFoldDB" id="A0AAP0GMI8"/>
<proteinExistence type="predicted"/>
<evidence type="ECO:0000256" key="5">
    <source>
        <dbReference type="ARBA" id="ARBA00023163"/>
    </source>
</evidence>
<keyword evidence="2" id="KW-0611">Plant defense</keyword>
<dbReference type="Gene3D" id="3.30.730.10">
    <property type="entry name" value="AP2/ERF domain"/>
    <property type="match status" value="1"/>
</dbReference>
<dbReference type="Proteomes" id="UP001408789">
    <property type="component" value="Unassembled WGS sequence"/>
</dbReference>
<dbReference type="InterPro" id="IPR036955">
    <property type="entry name" value="AP2/ERF_dom_sf"/>
</dbReference>
<evidence type="ECO:0000256" key="6">
    <source>
        <dbReference type="ARBA" id="ARBA00023242"/>
    </source>
</evidence>
<accession>A0AAP0GMI8</accession>
<evidence type="ECO:0000256" key="4">
    <source>
        <dbReference type="ARBA" id="ARBA00023125"/>
    </source>
</evidence>
<dbReference type="SMART" id="SM00380">
    <property type="entry name" value="AP2"/>
    <property type="match status" value="1"/>
</dbReference>
<dbReference type="GO" id="GO:0009873">
    <property type="term" value="P:ethylene-activated signaling pathway"/>
    <property type="evidence" value="ECO:0007669"/>
    <property type="project" value="InterPro"/>
</dbReference>
<evidence type="ECO:0000256" key="1">
    <source>
        <dbReference type="ARBA" id="ARBA00004123"/>
    </source>
</evidence>
<dbReference type="FunFam" id="3.30.730.10:FF:000001">
    <property type="entry name" value="Ethylene-responsive transcription factor 2"/>
    <property type="match status" value="1"/>
</dbReference>
<evidence type="ECO:0000256" key="7">
    <source>
        <dbReference type="SAM" id="MobiDB-lite"/>
    </source>
</evidence>
<reference evidence="9 10" key="1">
    <citation type="submission" date="2024-04" db="EMBL/GenBank/DDBJ databases">
        <title>The reference genome of an endangered Asteraceae, Deinandra increscens subsp. villosa, native to the Central Coast of California.</title>
        <authorList>
            <person name="Guilliams M."/>
            <person name="Hasenstab-Lehman K."/>
            <person name="Meyer R."/>
            <person name="Mcevoy S."/>
        </authorList>
    </citation>
    <scope>NUCLEOTIDE SEQUENCE [LARGE SCALE GENOMIC DNA]</scope>
    <source>
        <tissue evidence="9">Leaf</tissue>
    </source>
</reference>
<name>A0AAP0GMI8_9ASTR</name>
<dbReference type="PANTHER" id="PTHR31190:SF72">
    <property type="entry name" value="AP2 DOMAIN CONTAINING PROTEIN, EXPRESSED"/>
    <property type="match status" value="1"/>
</dbReference>
<organism evidence="9 10">
    <name type="scientific">Deinandra increscens subsp. villosa</name>
    <dbReference type="NCBI Taxonomy" id="3103831"/>
    <lineage>
        <taxon>Eukaryota</taxon>
        <taxon>Viridiplantae</taxon>
        <taxon>Streptophyta</taxon>
        <taxon>Embryophyta</taxon>
        <taxon>Tracheophyta</taxon>
        <taxon>Spermatophyta</taxon>
        <taxon>Magnoliopsida</taxon>
        <taxon>eudicotyledons</taxon>
        <taxon>Gunneridae</taxon>
        <taxon>Pentapetalae</taxon>
        <taxon>asterids</taxon>
        <taxon>campanulids</taxon>
        <taxon>Asterales</taxon>
        <taxon>Asteraceae</taxon>
        <taxon>Asteroideae</taxon>
        <taxon>Heliantheae alliance</taxon>
        <taxon>Madieae</taxon>
        <taxon>Madiinae</taxon>
        <taxon>Deinandra</taxon>
    </lineage>
</organism>
<evidence type="ECO:0000259" key="8">
    <source>
        <dbReference type="PROSITE" id="PS51032"/>
    </source>
</evidence>
<sequence length="221" mass="24696">MDAFHSPHRSSDNSVESSSSQDNHQDPLPFSLNDSQDMLLFDMLAVASIADLDDQSWEYSNSPTTIKNNNDGDDVSSRSKPGPDKSYRGVRRRPWGKFAAEIRDSTRHGVRVWLGTFDSAEAAAMAYDEAAYTMRGSMAVLNFPVERVEESLKKMGYGFEEGCSPVVVLKKRYCQRSKRKDGFPGGEKKKKKKTVVLEDLGADYLEQLLTISENCTSPSYS</sequence>
<evidence type="ECO:0000256" key="2">
    <source>
        <dbReference type="ARBA" id="ARBA00022821"/>
    </source>
</evidence>
<keyword evidence="3" id="KW-0805">Transcription regulation</keyword>
<dbReference type="CDD" id="cd00018">
    <property type="entry name" value="AP2"/>
    <property type="match status" value="1"/>
</dbReference>
<comment type="subcellular location">
    <subcellularLocation>
        <location evidence="1">Nucleus</location>
    </subcellularLocation>
</comment>
<dbReference type="PRINTS" id="PR00367">
    <property type="entry name" value="ETHRSPELEMNT"/>
</dbReference>
<feature type="region of interest" description="Disordered" evidence="7">
    <location>
        <begin position="57"/>
        <end position="90"/>
    </location>
</feature>
<dbReference type="InterPro" id="IPR044808">
    <property type="entry name" value="ERF_plant"/>
</dbReference>
<feature type="compositionally biased region" description="Basic and acidic residues" evidence="7">
    <location>
        <begin position="75"/>
        <end position="87"/>
    </location>
</feature>
<dbReference type="GO" id="GO:0006952">
    <property type="term" value="P:defense response"/>
    <property type="evidence" value="ECO:0007669"/>
    <property type="project" value="UniProtKB-KW"/>
</dbReference>
<feature type="domain" description="AP2/ERF" evidence="8">
    <location>
        <begin position="86"/>
        <end position="144"/>
    </location>
</feature>
<dbReference type="PANTHER" id="PTHR31190">
    <property type="entry name" value="DNA-BINDING DOMAIN"/>
    <property type="match status" value="1"/>
</dbReference>